<dbReference type="InterPro" id="IPR036390">
    <property type="entry name" value="WH_DNA-bd_sf"/>
</dbReference>
<keyword evidence="6" id="KW-1185">Reference proteome</keyword>
<dbReference type="Pfam" id="PF07729">
    <property type="entry name" value="FCD"/>
    <property type="match status" value="1"/>
</dbReference>
<sequence length="229" mass="25071">MGRDWIAALEGERATMGRTSASEKVADALRTRIIEGDLRPGTRLSEERIGAALGVSRNTLREAFHLLGHERLVVHEFNRGVFVRALGEDDVRDLYRFRRILETAGVRRCAIESPDLRGLRSAVDEGRVAAGAEDWLALGSANMHFHLGLAALAGSRRVDEAMRQVLAEMRLVFAMMADPRTFHEPYLAGNAELVSLLAAGDHVGAEDTLLAYLDRAEAQLLDAMSAPAV</sequence>
<keyword evidence="2" id="KW-0238">DNA-binding</keyword>
<keyword evidence="3" id="KW-0804">Transcription</keyword>
<dbReference type="Gene3D" id="1.20.120.530">
    <property type="entry name" value="GntR ligand-binding domain-like"/>
    <property type="match status" value="1"/>
</dbReference>
<dbReference type="EMBL" id="CP104874">
    <property type="protein sequence ID" value="WWF05013.1"/>
    <property type="molecule type" value="Genomic_DNA"/>
</dbReference>
<keyword evidence="1" id="KW-0805">Transcription regulation</keyword>
<dbReference type="PANTHER" id="PTHR43537">
    <property type="entry name" value="TRANSCRIPTIONAL REGULATOR, GNTR FAMILY"/>
    <property type="match status" value="1"/>
</dbReference>
<reference evidence="5 6" key="1">
    <citation type="submission" date="2022-09" db="EMBL/GenBank/DDBJ databases">
        <title>Complete genome sequence of Janibacter terrae strain COS04-44, PCL-degrading bacteria isolated from oil spilled coast.</title>
        <authorList>
            <person name="Park H."/>
            <person name="Kim J.Y."/>
            <person name="An S.H."/>
            <person name="Lee C.M."/>
            <person name="Weon H.-Y."/>
        </authorList>
    </citation>
    <scope>NUCLEOTIDE SEQUENCE [LARGE SCALE GENOMIC DNA]</scope>
    <source>
        <strain evidence="5 6">COS04-44</strain>
    </source>
</reference>
<dbReference type="InterPro" id="IPR036388">
    <property type="entry name" value="WH-like_DNA-bd_sf"/>
</dbReference>
<dbReference type="SUPFAM" id="SSF48008">
    <property type="entry name" value="GntR ligand-binding domain-like"/>
    <property type="match status" value="1"/>
</dbReference>
<feature type="domain" description="HTH gntR-type" evidence="4">
    <location>
        <begin position="19"/>
        <end position="86"/>
    </location>
</feature>
<evidence type="ECO:0000313" key="5">
    <source>
        <dbReference type="EMBL" id="WWF05013.1"/>
    </source>
</evidence>
<evidence type="ECO:0000256" key="1">
    <source>
        <dbReference type="ARBA" id="ARBA00023015"/>
    </source>
</evidence>
<dbReference type="SUPFAM" id="SSF46785">
    <property type="entry name" value="Winged helix' DNA-binding domain"/>
    <property type="match status" value="1"/>
</dbReference>
<gene>
    <name evidence="5" type="ORF">N5P18_15315</name>
</gene>
<dbReference type="Gene3D" id="1.10.10.10">
    <property type="entry name" value="Winged helix-like DNA-binding domain superfamily/Winged helix DNA-binding domain"/>
    <property type="match status" value="1"/>
</dbReference>
<evidence type="ECO:0000313" key="6">
    <source>
        <dbReference type="Proteomes" id="UP001381003"/>
    </source>
</evidence>
<evidence type="ECO:0000256" key="3">
    <source>
        <dbReference type="ARBA" id="ARBA00023163"/>
    </source>
</evidence>
<dbReference type="InterPro" id="IPR008920">
    <property type="entry name" value="TF_FadR/GntR_C"/>
</dbReference>
<organism evidence="5 6">
    <name type="scientific">Janibacter terrae</name>
    <dbReference type="NCBI Taxonomy" id="103817"/>
    <lineage>
        <taxon>Bacteria</taxon>
        <taxon>Bacillati</taxon>
        <taxon>Actinomycetota</taxon>
        <taxon>Actinomycetes</taxon>
        <taxon>Micrococcales</taxon>
        <taxon>Intrasporangiaceae</taxon>
        <taxon>Janibacter</taxon>
    </lineage>
</organism>
<dbReference type="Pfam" id="PF00392">
    <property type="entry name" value="GntR"/>
    <property type="match status" value="1"/>
</dbReference>
<dbReference type="CDD" id="cd07377">
    <property type="entry name" value="WHTH_GntR"/>
    <property type="match status" value="1"/>
</dbReference>
<dbReference type="SMART" id="SM00895">
    <property type="entry name" value="FCD"/>
    <property type="match status" value="1"/>
</dbReference>
<dbReference type="InterPro" id="IPR000524">
    <property type="entry name" value="Tscrpt_reg_HTH_GntR"/>
</dbReference>
<protein>
    <submittedName>
        <fullName evidence="5">GntR family transcriptional regulator</fullName>
    </submittedName>
</protein>
<evidence type="ECO:0000259" key="4">
    <source>
        <dbReference type="PROSITE" id="PS50949"/>
    </source>
</evidence>
<dbReference type="Proteomes" id="UP001381003">
    <property type="component" value="Chromosome"/>
</dbReference>
<dbReference type="RefSeq" id="WP_068421597.1">
    <property type="nucleotide sequence ID" value="NZ_CP104874.1"/>
</dbReference>
<accession>A0ABZ2FFL9</accession>
<dbReference type="SMART" id="SM00345">
    <property type="entry name" value="HTH_GNTR"/>
    <property type="match status" value="1"/>
</dbReference>
<name>A0ABZ2FFL9_9MICO</name>
<proteinExistence type="predicted"/>
<evidence type="ECO:0000256" key="2">
    <source>
        <dbReference type="ARBA" id="ARBA00023125"/>
    </source>
</evidence>
<dbReference type="InterPro" id="IPR011711">
    <property type="entry name" value="GntR_C"/>
</dbReference>
<dbReference type="PROSITE" id="PS50949">
    <property type="entry name" value="HTH_GNTR"/>
    <property type="match status" value="1"/>
</dbReference>
<dbReference type="PANTHER" id="PTHR43537:SF45">
    <property type="entry name" value="GNTR FAMILY REGULATORY PROTEIN"/>
    <property type="match status" value="1"/>
</dbReference>